<dbReference type="Gene3D" id="3.30.1150.10">
    <property type="match status" value="1"/>
</dbReference>
<proteinExistence type="predicted"/>
<dbReference type="SUPFAM" id="SSF74653">
    <property type="entry name" value="TolA/TonB C-terminal domain"/>
    <property type="match status" value="1"/>
</dbReference>
<keyword evidence="2" id="KW-0472">Membrane</keyword>
<evidence type="ECO:0000313" key="3">
    <source>
        <dbReference type="EMBL" id="PKU24896.1"/>
    </source>
</evidence>
<dbReference type="RefSeq" id="WP_101250156.1">
    <property type="nucleotide sequence ID" value="NZ_PIUM01000007.1"/>
</dbReference>
<comment type="caution">
    <text evidence="3">The sequence shown here is derived from an EMBL/GenBank/DDBJ whole genome shotgun (WGS) entry which is preliminary data.</text>
</comment>
<gene>
    <name evidence="3" type="ORF">CWS72_08425</name>
</gene>
<accession>A0A2N3PWX3</accession>
<feature type="compositionally biased region" description="Basic and acidic residues" evidence="1">
    <location>
        <begin position="77"/>
        <end position="96"/>
    </location>
</feature>
<protein>
    <submittedName>
        <fullName evidence="3">Energy transducer TonB</fullName>
    </submittedName>
</protein>
<name>A0A2N3PWX3_9PROT</name>
<reference evidence="4" key="1">
    <citation type="submission" date="2017-12" db="EMBL/GenBank/DDBJ databases">
        <title>Draft genome sequence of Telmatospirillum siberiense 26-4b1T, an acidotolerant peatland alphaproteobacterium potentially involved in sulfur cycling.</title>
        <authorList>
            <person name="Hausmann B."/>
            <person name="Pjevac P."/>
            <person name="Schreck K."/>
            <person name="Herbold C.W."/>
            <person name="Daims H."/>
            <person name="Wagner M."/>
            <person name="Pester M."/>
            <person name="Loy A."/>
        </authorList>
    </citation>
    <scope>NUCLEOTIDE SEQUENCE [LARGE SCALE GENOMIC DNA]</scope>
    <source>
        <strain evidence="4">26-4b1</strain>
    </source>
</reference>
<feature type="region of interest" description="Disordered" evidence="1">
    <location>
        <begin position="204"/>
        <end position="228"/>
    </location>
</feature>
<dbReference type="Proteomes" id="UP000233293">
    <property type="component" value="Unassembled WGS sequence"/>
</dbReference>
<evidence type="ECO:0000313" key="4">
    <source>
        <dbReference type="Proteomes" id="UP000233293"/>
    </source>
</evidence>
<dbReference type="OrthoDB" id="7961236at2"/>
<feature type="region of interest" description="Disordered" evidence="1">
    <location>
        <begin position="50"/>
        <end position="110"/>
    </location>
</feature>
<feature type="transmembrane region" description="Helical" evidence="2">
    <location>
        <begin position="12"/>
        <end position="31"/>
    </location>
</feature>
<dbReference type="EMBL" id="PIUM01000007">
    <property type="protein sequence ID" value="PKU24896.1"/>
    <property type="molecule type" value="Genomic_DNA"/>
</dbReference>
<keyword evidence="4" id="KW-1185">Reference proteome</keyword>
<evidence type="ECO:0000256" key="1">
    <source>
        <dbReference type="SAM" id="MobiDB-lite"/>
    </source>
</evidence>
<feature type="compositionally biased region" description="Pro residues" evidence="1">
    <location>
        <begin position="52"/>
        <end position="65"/>
    </location>
</feature>
<keyword evidence="2" id="KW-0812">Transmembrane</keyword>
<evidence type="ECO:0000256" key="2">
    <source>
        <dbReference type="SAM" id="Phobius"/>
    </source>
</evidence>
<dbReference type="Pfam" id="PF13103">
    <property type="entry name" value="TonB_2"/>
    <property type="match status" value="1"/>
</dbReference>
<dbReference type="AlphaFoldDB" id="A0A2N3PWX3"/>
<keyword evidence="2" id="KW-1133">Transmembrane helix</keyword>
<sequence>MRLDPFLKDHGPAIGAGVAAVVVIGLAAFLLTRSDGQPVRKVPEVMMVKLQPLPPPPPPPPPPKIEQPKMVEQTPVKMDEPRPDKPMDKPLDKPKADAPPPGPLALDAKGEGPGDAFNLGGKEGGTGILGGGGGGSRWGWYAAIVQNQIEDAMRKNRKTRNSQARVELRVWSDAQGRIERVQLAGSTNDAEVDQAIEREVLEGMTLRQPPPKDMPMPIVVRMTARRPS</sequence>
<organism evidence="3 4">
    <name type="scientific">Telmatospirillum siberiense</name>
    <dbReference type="NCBI Taxonomy" id="382514"/>
    <lineage>
        <taxon>Bacteria</taxon>
        <taxon>Pseudomonadati</taxon>
        <taxon>Pseudomonadota</taxon>
        <taxon>Alphaproteobacteria</taxon>
        <taxon>Rhodospirillales</taxon>
        <taxon>Rhodospirillaceae</taxon>
        <taxon>Telmatospirillum</taxon>
    </lineage>
</organism>